<keyword evidence="2" id="KW-1185">Reference proteome</keyword>
<gene>
    <name evidence="1" type="ORF">CEXT_228201</name>
</gene>
<evidence type="ECO:0000313" key="2">
    <source>
        <dbReference type="Proteomes" id="UP001054945"/>
    </source>
</evidence>
<comment type="caution">
    <text evidence="1">The sequence shown here is derived from an EMBL/GenBank/DDBJ whole genome shotgun (WGS) entry which is preliminary data.</text>
</comment>
<accession>A0AAV4V389</accession>
<proteinExistence type="predicted"/>
<name>A0AAV4V389_CAEEX</name>
<sequence>MIEPEQTGILSPHQVPLVSRLHPEHSLNGLVIQLFGFRLIIGTLTVLFPTEIIGGEEPPVPRDASGEL</sequence>
<organism evidence="1 2">
    <name type="scientific">Caerostris extrusa</name>
    <name type="common">Bark spider</name>
    <name type="synonym">Caerostris bankana</name>
    <dbReference type="NCBI Taxonomy" id="172846"/>
    <lineage>
        <taxon>Eukaryota</taxon>
        <taxon>Metazoa</taxon>
        <taxon>Ecdysozoa</taxon>
        <taxon>Arthropoda</taxon>
        <taxon>Chelicerata</taxon>
        <taxon>Arachnida</taxon>
        <taxon>Araneae</taxon>
        <taxon>Araneomorphae</taxon>
        <taxon>Entelegynae</taxon>
        <taxon>Araneoidea</taxon>
        <taxon>Araneidae</taxon>
        <taxon>Caerostris</taxon>
    </lineage>
</organism>
<evidence type="ECO:0000313" key="1">
    <source>
        <dbReference type="EMBL" id="GIY64379.1"/>
    </source>
</evidence>
<dbReference type="AlphaFoldDB" id="A0AAV4V389"/>
<dbReference type="Proteomes" id="UP001054945">
    <property type="component" value="Unassembled WGS sequence"/>
</dbReference>
<reference evidence="1 2" key="1">
    <citation type="submission" date="2021-06" db="EMBL/GenBank/DDBJ databases">
        <title>Caerostris extrusa draft genome.</title>
        <authorList>
            <person name="Kono N."/>
            <person name="Arakawa K."/>
        </authorList>
    </citation>
    <scope>NUCLEOTIDE SEQUENCE [LARGE SCALE GENOMIC DNA]</scope>
</reference>
<protein>
    <submittedName>
        <fullName evidence="1">Uncharacterized protein</fullName>
    </submittedName>
</protein>
<dbReference type="EMBL" id="BPLR01013871">
    <property type="protein sequence ID" value="GIY64379.1"/>
    <property type="molecule type" value="Genomic_DNA"/>
</dbReference>